<dbReference type="STRING" id="412690.SAMN04489834_2139"/>
<evidence type="ECO:0000313" key="2">
    <source>
        <dbReference type="EMBL" id="SDS78228.1"/>
    </source>
</evidence>
<organism evidence="2 3">
    <name type="scientific">Microterricola viridarii</name>
    <dbReference type="NCBI Taxonomy" id="412690"/>
    <lineage>
        <taxon>Bacteria</taxon>
        <taxon>Bacillati</taxon>
        <taxon>Actinomycetota</taxon>
        <taxon>Actinomycetes</taxon>
        <taxon>Micrococcales</taxon>
        <taxon>Microbacteriaceae</taxon>
        <taxon>Microterricola</taxon>
    </lineage>
</organism>
<accession>A0A1H1V0B2</accession>
<feature type="compositionally biased region" description="Polar residues" evidence="1">
    <location>
        <begin position="38"/>
        <end position="48"/>
    </location>
</feature>
<sequence length="48" mass="5352">MPDKSPHDHHGKKPPAKTLKEKRAAKHAKLHDPMLDMNSASDAVNKNK</sequence>
<gene>
    <name evidence="2" type="ORF">SAMN04489834_2139</name>
</gene>
<dbReference type="RefSeq" id="WP_156786311.1">
    <property type="nucleotide sequence ID" value="NZ_CP014145.1"/>
</dbReference>
<dbReference type="OrthoDB" id="5120358at2"/>
<dbReference type="Proteomes" id="UP000181956">
    <property type="component" value="Chromosome I"/>
</dbReference>
<proteinExistence type="predicted"/>
<name>A0A1H1V0B2_9MICO</name>
<evidence type="ECO:0000313" key="3">
    <source>
        <dbReference type="Proteomes" id="UP000181956"/>
    </source>
</evidence>
<dbReference type="AlphaFoldDB" id="A0A1H1V0B2"/>
<reference evidence="3" key="1">
    <citation type="submission" date="2016-10" db="EMBL/GenBank/DDBJ databases">
        <authorList>
            <person name="Varghese N."/>
            <person name="Submissions S."/>
        </authorList>
    </citation>
    <scope>NUCLEOTIDE SEQUENCE [LARGE SCALE GENOMIC DNA]</scope>
    <source>
        <strain evidence="3">DSM 21772</strain>
    </source>
</reference>
<dbReference type="EMBL" id="LT629742">
    <property type="protein sequence ID" value="SDS78228.1"/>
    <property type="molecule type" value="Genomic_DNA"/>
</dbReference>
<protein>
    <submittedName>
        <fullName evidence="2">Uncharacterized protein</fullName>
    </submittedName>
</protein>
<evidence type="ECO:0000256" key="1">
    <source>
        <dbReference type="SAM" id="MobiDB-lite"/>
    </source>
</evidence>
<feature type="region of interest" description="Disordered" evidence="1">
    <location>
        <begin position="1"/>
        <end position="48"/>
    </location>
</feature>
<keyword evidence="3" id="KW-1185">Reference proteome</keyword>